<sequence length="377" mass="41020">MDLMTRAEFEELVGESGATKLSLFAPTHRVATARESDEDRLRWKNLLTTVQDALVEQGGERREVEDLLAPAWELHGDAMAWSHMGDGLAMFLRPGWSASYRVPLEVPELAAYGGGFILSPVLPLLSDQNYVVLALSQKAVRVLRGSRTRIGELDLPGVPEAFGELYDDGRQPDSVPRPSTTGRAGQAVFHGPGGMDNLHKEDVVEFFREVSRGVEEHLAGRSIPLILAGLPEWVAVYRELNGYPHLVDGAVERNPDDMSADDLRGAAWDLVSQRLAEEKSRLLDRLNEQRGHGNGVVDPHETLTAAREGRVDTLLLAPEGCYGQAHDGRVVLLPADDDGDVCALADAAARATLRNGGAVRMVEGLPEDATVGAVLRY</sequence>
<keyword evidence="2" id="KW-1185">Reference proteome</keyword>
<name>A0A345NKR6_9MICO</name>
<dbReference type="Proteomes" id="UP000253790">
    <property type="component" value="Chromosome"/>
</dbReference>
<dbReference type="AlphaFoldDB" id="A0A345NKR6"/>
<evidence type="ECO:0000313" key="1">
    <source>
        <dbReference type="EMBL" id="AXH95624.1"/>
    </source>
</evidence>
<evidence type="ECO:0000313" key="2">
    <source>
        <dbReference type="Proteomes" id="UP000253790"/>
    </source>
</evidence>
<accession>A0A345NKR6</accession>
<dbReference type="RefSeq" id="WP_114927389.1">
    <property type="nucleotide sequence ID" value="NZ_CP031229.1"/>
</dbReference>
<organism evidence="1 2">
    <name type="scientific">Ornithinimicrobium avium</name>
    <dbReference type="NCBI Taxonomy" id="2283195"/>
    <lineage>
        <taxon>Bacteria</taxon>
        <taxon>Bacillati</taxon>
        <taxon>Actinomycetota</taxon>
        <taxon>Actinomycetes</taxon>
        <taxon>Micrococcales</taxon>
        <taxon>Ornithinimicrobiaceae</taxon>
        <taxon>Ornithinimicrobium</taxon>
    </lineage>
</organism>
<protein>
    <submittedName>
        <fullName evidence="1">Uncharacterized protein</fullName>
    </submittedName>
</protein>
<dbReference type="InterPro" id="IPR041289">
    <property type="entry name" value="Bact_RF_family3"/>
</dbReference>
<gene>
    <name evidence="1" type="ORF">DV701_05380</name>
</gene>
<dbReference type="KEGG" id="orn:DV701_05380"/>
<dbReference type="OrthoDB" id="4393931at2"/>
<dbReference type="EMBL" id="CP031229">
    <property type="protein sequence ID" value="AXH95624.1"/>
    <property type="molecule type" value="Genomic_DNA"/>
</dbReference>
<dbReference type="Pfam" id="PF18845">
    <property type="entry name" value="baeRF_family3"/>
    <property type="match status" value="1"/>
</dbReference>
<reference evidence="1 2" key="1">
    <citation type="submission" date="2018-07" db="EMBL/GenBank/DDBJ databases">
        <title>Complete genome sequencing of Ornithinimicrobium sp. AMA3305.</title>
        <authorList>
            <person name="Bae J.-W."/>
        </authorList>
    </citation>
    <scope>NUCLEOTIDE SEQUENCE [LARGE SCALE GENOMIC DNA]</scope>
    <source>
        <strain evidence="1 2">AMA3305</strain>
    </source>
</reference>
<proteinExistence type="predicted"/>